<name>A0A2A4YNX2_UNCAE</name>
<gene>
    <name evidence="1" type="ORF">COB11_00525</name>
</gene>
<protein>
    <submittedName>
        <fullName evidence="1">Uncharacterized protein</fullName>
    </submittedName>
</protein>
<sequence>MRFHVKGLAEELQKMGVKGLTSSITGIWYSLDQNKNIADRLVSIMKLGMISNETRLTANLGKDGLSSTGDFYQGSSDSVFTQIVTDNTENANDFGYWGNARLLFSPKIFESGTYQYHICGSGSRILDSNKTSYYSYGSYDKRPGILQFAKGELRRSHVGNEVMIKERIDPKYISAVYLDNASLKSDVLDGFKKAGLVQIDALGKETIHGKAVDDFLRLDTTIPKALT</sequence>
<organism evidence="1 2">
    <name type="scientific">Aerophobetes bacterium</name>
    <dbReference type="NCBI Taxonomy" id="2030807"/>
    <lineage>
        <taxon>Bacteria</taxon>
        <taxon>Candidatus Aerophobota</taxon>
    </lineage>
</organism>
<reference evidence="2" key="1">
    <citation type="submission" date="2017-08" db="EMBL/GenBank/DDBJ databases">
        <title>A dynamic microbial community with high functional redundancy inhabits the cold, oxic subseafloor aquifer.</title>
        <authorList>
            <person name="Tully B.J."/>
            <person name="Wheat C.G."/>
            <person name="Glazer B.T."/>
            <person name="Huber J.A."/>
        </authorList>
    </citation>
    <scope>NUCLEOTIDE SEQUENCE [LARGE SCALE GENOMIC DNA]</scope>
</reference>
<dbReference type="AlphaFoldDB" id="A0A2A4YNX2"/>
<dbReference type="Proteomes" id="UP000217838">
    <property type="component" value="Unassembled WGS sequence"/>
</dbReference>
<dbReference type="EMBL" id="NVUU01000004">
    <property type="protein sequence ID" value="PCI95997.1"/>
    <property type="molecule type" value="Genomic_DNA"/>
</dbReference>
<accession>A0A2A4YNX2</accession>
<proteinExistence type="predicted"/>
<evidence type="ECO:0000313" key="1">
    <source>
        <dbReference type="EMBL" id="PCI95997.1"/>
    </source>
</evidence>
<comment type="caution">
    <text evidence="1">The sequence shown here is derived from an EMBL/GenBank/DDBJ whole genome shotgun (WGS) entry which is preliminary data.</text>
</comment>
<evidence type="ECO:0000313" key="2">
    <source>
        <dbReference type="Proteomes" id="UP000217838"/>
    </source>
</evidence>